<keyword evidence="2" id="KW-1133">Transmembrane helix</keyword>
<sequence>MEAAVIAIISVLGGSGGIFVGYKAYLDYKANRAAREDDLGERFSARLETRLDRAEDRIQHLEVMLDQEQAYNTLLSLEIVRLGGTIPERTIRANR</sequence>
<keyword evidence="2" id="KW-0472">Membrane</keyword>
<reference evidence="3 4" key="1">
    <citation type="submission" date="2012-01" db="EMBL/GenBank/DDBJ databases">
        <authorList>
            <person name="Harkins D.M."/>
            <person name="Madupu R."/>
            <person name="Durkin A.S."/>
            <person name="Torralba M."/>
            <person name="Methe B."/>
            <person name="Sutton G.G."/>
            <person name="Nelson K.E."/>
        </authorList>
    </citation>
    <scope>NUCLEOTIDE SEQUENCE [LARGE SCALE GENOMIC DNA]</scope>
    <source>
        <strain evidence="3 4">CCUG 39159</strain>
    </source>
</reference>
<accession>I0SJP3</accession>
<evidence type="ECO:0000256" key="1">
    <source>
        <dbReference type="SAM" id="Coils"/>
    </source>
</evidence>
<gene>
    <name evidence="3" type="ORF">HMPREF1043_0012</name>
</gene>
<dbReference type="EMBL" id="AICP01000019">
    <property type="protein sequence ID" value="EID23596.1"/>
    <property type="molecule type" value="Genomic_DNA"/>
</dbReference>
<name>I0SJP3_STRAP</name>
<keyword evidence="4" id="KW-1185">Reference proteome</keyword>
<evidence type="ECO:0000313" key="4">
    <source>
        <dbReference type="Proteomes" id="UP000003245"/>
    </source>
</evidence>
<organism evidence="3 4">
    <name type="scientific">Streptococcus anginosus subsp. whileyi CCUG 39159</name>
    <dbReference type="NCBI Taxonomy" id="1095729"/>
    <lineage>
        <taxon>Bacteria</taxon>
        <taxon>Bacillati</taxon>
        <taxon>Bacillota</taxon>
        <taxon>Bacilli</taxon>
        <taxon>Lactobacillales</taxon>
        <taxon>Streptococcaceae</taxon>
        <taxon>Streptococcus</taxon>
        <taxon>Streptococcus anginosus group</taxon>
    </lineage>
</organism>
<feature type="coiled-coil region" evidence="1">
    <location>
        <begin position="44"/>
        <end position="71"/>
    </location>
</feature>
<feature type="transmembrane region" description="Helical" evidence="2">
    <location>
        <begin position="6"/>
        <end position="25"/>
    </location>
</feature>
<keyword evidence="1" id="KW-0175">Coiled coil</keyword>
<dbReference type="RefSeq" id="WP_003034140.1">
    <property type="nucleotide sequence ID" value="NZ_AICP01000019.1"/>
</dbReference>
<evidence type="ECO:0000256" key="2">
    <source>
        <dbReference type="SAM" id="Phobius"/>
    </source>
</evidence>
<comment type="caution">
    <text evidence="3">The sequence shown here is derived from an EMBL/GenBank/DDBJ whole genome shotgun (WGS) entry which is preliminary data.</text>
</comment>
<protein>
    <submittedName>
        <fullName evidence="3">Uncharacterized protein</fullName>
    </submittedName>
</protein>
<dbReference type="PATRIC" id="fig|1095729.3.peg.340"/>
<proteinExistence type="predicted"/>
<dbReference type="AlphaFoldDB" id="I0SJP3"/>
<evidence type="ECO:0000313" key="3">
    <source>
        <dbReference type="EMBL" id="EID23596.1"/>
    </source>
</evidence>
<dbReference type="Proteomes" id="UP000003245">
    <property type="component" value="Unassembled WGS sequence"/>
</dbReference>
<keyword evidence="2" id="KW-0812">Transmembrane</keyword>